<reference evidence="3" key="1">
    <citation type="submission" date="2018-02" db="EMBL/GenBank/DDBJ databases">
        <authorList>
            <person name="Moore K."/>
            <person name="Momper L."/>
        </authorList>
    </citation>
    <scope>NUCLEOTIDE SEQUENCE [LARGE SCALE GENOMIC DNA]</scope>
    <source>
        <strain evidence="3">ULC18</strain>
    </source>
</reference>
<organism evidence="2 3">
    <name type="scientific">Stenomitos frigidus ULC18</name>
    <dbReference type="NCBI Taxonomy" id="2107698"/>
    <lineage>
        <taxon>Bacteria</taxon>
        <taxon>Bacillati</taxon>
        <taxon>Cyanobacteriota</taxon>
        <taxon>Cyanophyceae</taxon>
        <taxon>Leptolyngbyales</taxon>
        <taxon>Leptolyngbyaceae</taxon>
        <taxon>Stenomitos</taxon>
    </lineage>
</organism>
<reference evidence="2 3" key="2">
    <citation type="submission" date="2018-03" db="EMBL/GenBank/DDBJ databases">
        <title>The ancient ancestry and fast evolution of plastids.</title>
        <authorList>
            <person name="Moore K.R."/>
            <person name="Magnabosco C."/>
            <person name="Momper L."/>
            <person name="Gold D.A."/>
            <person name="Bosak T."/>
            <person name="Fournier G.P."/>
        </authorList>
    </citation>
    <scope>NUCLEOTIDE SEQUENCE [LARGE SCALE GENOMIC DNA]</scope>
    <source>
        <strain evidence="2 3">ULC18</strain>
    </source>
</reference>
<dbReference type="AlphaFoldDB" id="A0A2T1EI95"/>
<protein>
    <submittedName>
        <fullName evidence="2">Uncharacterized protein</fullName>
    </submittedName>
</protein>
<comment type="caution">
    <text evidence="2">The sequence shown here is derived from an EMBL/GenBank/DDBJ whole genome shotgun (WGS) entry which is preliminary data.</text>
</comment>
<keyword evidence="3" id="KW-1185">Reference proteome</keyword>
<dbReference type="RefSeq" id="WP_106255296.1">
    <property type="nucleotide sequence ID" value="NZ_CAWNSW010000015.1"/>
</dbReference>
<feature type="region of interest" description="Disordered" evidence="1">
    <location>
        <begin position="79"/>
        <end position="128"/>
    </location>
</feature>
<gene>
    <name evidence="2" type="ORF">C7B82_05400</name>
</gene>
<evidence type="ECO:0000313" key="2">
    <source>
        <dbReference type="EMBL" id="PSB32433.1"/>
    </source>
</evidence>
<evidence type="ECO:0000256" key="1">
    <source>
        <dbReference type="SAM" id="MobiDB-lite"/>
    </source>
</evidence>
<dbReference type="EMBL" id="PVWK01000027">
    <property type="protein sequence ID" value="PSB32433.1"/>
    <property type="molecule type" value="Genomic_DNA"/>
</dbReference>
<name>A0A2T1EI95_9CYAN</name>
<sequence length="128" mass="14246">MSQLFKTDLEEYARQCTLQRRRYEECLQQAQQSCTVMSETMRHDTLGNPIEVKQVDTCVEQSVQSCMIELLEMPVEPLGWDDEDAALGDTRTVSTREPQGQGDRAQVSHQTSAKPAAKSPSPVGFGAP</sequence>
<evidence type="ECO:0000313" key="3">
    <source>
        <dbReference type="Proteomes" id="UP000239576"/>
    </source>
</evidence>
<accession>A0A2T1EI95</accession>
<dbReference type="Proteomes" id="UP000239576">
    <property type="component" value="Unassembled WGS sequence"/>
</dbReference>
<proteinExistence type="predicted"/>